<organism evidence="7 8">
    <name type="scientific">Eubacterium aggregans</name>
    <dbReference type="NCBI Taxonomy" id="81409"/>
    <lineage>
        <taxon>Bacteria</taxon>
        <taxon>Bacillati</taxon>
        <taxon>Bacillota</taxon>
        <taxon>Clostridia</taxon>
        <taxon>Eubacteriales</taxon>
        <taxon>Eubacteriaceae</taxon>
        <taxon>Eubacterium</taxon>
    </lineage>
</organism>
<keyword evidence="4 5" id="KW-0092">Biotin</keyword>
<sequence>MQSYQEVLKLLHENQGNYLSGEEMGTRLGISRGAIWKAIETLRRQGIRIDSKNRCGYAILAADGRLTPSAIALELGDAQAAEHITVYDSLPSTNTLLREEALAGAPAGRTIIADTQTGGRGRMGRSFFSPPGSGIYLSVLYRPTPDSTLPQTITMAASVVIAQAIEAVTGQSVGIKWVNDLYLDGLKIAGILTEASVNIEAGGVDHMVLGVGINLYAPEGGFPEDIKDIAGSLYPCDKPTDPTLRLRLTAALIKGLWQLGHSRGIGDYIEDYRARSILIGEEVIITAGNRQHRGQVIGFDDAGHLLLGNPDGTVQNISSGEITLRIAPH</sequence>
<dbReference type="SUPFAM" id="SSF55681">
    <property type="entry name" value="Class II aaRS and biotin synthetases"/>
    <property type="match status" value="1"/>
</dbReference>
<evidence type="ECO:0000256" key="3">
    <source>
        <dbReference type="ARBA" id="ARBA00022840"/>
    </source>
</evidence>
<dbReference type="InterPro" id="IPR003142">
    <property type="entry name" value="BPL_C"/>
</dbReference>
<dbReference type="SUPFAM" id="SSF46785">
    <property type="entry name" value="Winged helix' DNA-binding domain"/>
    <property type="match status" value="1"/>
</dbReference>
<dbReference type="Proteomes" id="UP000199394">
    <property type="component" value="Unassembled WGS sequence"/>
</dbReference>
<dbReference type="Gene3D" id="1.10.10.10">
    <property type="entry name" value="Winged helix-like DNA-binding domain superfamily/Winged helix DNA-binding domain"/>
    <property type="match status" value="1"/>
</dbReference>
<dbReference type="GO" id="GO:0005524">
    <property type="term" value="F:ATP binding"/>
    <property type="evidence" value="ECO:0007669"/>
    <property type="project" value="UniProtKB-UniRule"/>
</dbReference>
<keyword evidence="5" id="KW-0678">Repressor</keyword>
<dbReference type="GO" id="GO:0005737">
    <property type="term" value="C:cytoplasm"/>
    <property type="evidence" value="ECO:0007669"/>
    <property type="project" value="TreeGrafter"/>
</dbReference>
<evidence type="ECO:0000256" key="5">
    <source>
        <dbReference type="HAMAP-Rule" id="MF_00978"/>
    </source>
</evidence>
<dbReference type="AlphaFoldDB" id="A0A1H4AHK4"/>
<comment type="catalytic activity">
    <reaction evidence="5">
        <text>biotin + L-lysyl-[protein] + ATP = N(6)-biotinyl-L-lysyl-[protein] + AMP + diphosphate + H(+)</text>
        <dbReference type="Rhea" id="RHEA:11756"/>
        <dbReference type="Rhea" id="RHEA-COMP:9752"/>
        <dbReference type="Rhea" id="RHEA-COMP:10505"/>
        <dbReference type="ChEBI" id="CHEBI:15378"/>
        <dbReference type="ChEBI" id="CHEBI:29969"/>
        <dbReference type="ChEBI" id="CHEBI:30616"/>
        <dbReference type="ChEBI" id="CHEBI:33019"/>
        <dbReference type="ChEBI" id="CHEBI:57586"/>
        <dbReference type="ChEBI" id="CHEBI:83144"/>
        <dbReference type="ChEBI" id="CHEBI:456215"/>
        <dbReference type="EC" id="6.3.4.15"/>
    </reaction>
</comment>
<evidence type="ECO:0000256" key="4">
    <source>
        <dbReference type="ARBA" id="ARBA00023267"/>
    </source>
</evidence>
<dbReference type="EMBL" id="FNRK01000008">
    <property type="protein sequence ID" value="SEA35367.1"/>
    <property type="molecule type" value="Genomic_DNA"/>
</dbReference>
<feature type="binding site" evidence="5">
    <location>
        <position position="116"/>
    </location>
    <ligand>
        <name>biotin</name>
        <dbReference type="ChEBI" id="CHEBI:57586"/>
    </ligand>
</feature>
<evidence type="ECO:0000313" key="8">
    <source>
        <dbReference type="Proteomes" id="UP000199394"/>
    </source>
</evidence>
<dbReference type="SUPFAM" id="SSF50037">
    <property type="entry name" value="C-terminal domain of transcriptional repressors"/>
    <property type="match status" value="1"/>
</dbReference>
<comment type="similarity">
    <text evidence="5">Belongs to the biotin--protein ligase family.</text>
</comment>
<dbReference type="InterPro" id="IPR008988">
    <property type="entry name" value="Transcriptional_repressor_C"/>
</dbReference>
<keyword evidence="5" id="KW-0805">Transcription regulation</keyword>
<evidence type="ECO:0000256" key="1">
    <source>
        <dbReference type="ARBA" id="ARBA00022598"/>
    </source>
</evidence>
<dbReference type="InterPro" id="IPR036388">
    <property type="entry name" value="WH-like_DNA-bd_sf"/>
</dbReference>
<dbReference type="EC" id="6.3.4.15" evidence="5"/>
<feature type="DNA-binding region" description="H-T-H motif" evidence="5">
    <location>
        <begin position="21"/>
        <end position="40"/>
    </location>
</feature>
<evidence type="ECO:0000313" key="7">
    <source>
        <dbReference type="EMBL" id="SEA35367.1"/>
    </source>
</evidence>
<dbReference type="InterPro" id="IPR045864">
    <property type="entry name" value="aa-tRNA-synth_II/BPL/LPL"/>
</dbReference>
<dbReference type="Pfam" id="PF08279">
    <property type="entry name" value="HTH_11"/>
    <property type="match status" value="1"/>
</dbReference>
<feature type="binding site" evidence="5">
    <location>
        <begin position="120"/>
        <end position="122"/>
    </location>
    <ligand>
        <name>biotin</name>
        <dbReference type="ChEBI" id="CHEBI:57586"/>
    </ligand>
</feature>
<reference evidence="7 8" key="1">
    <citation type="submission" date="2016-10" db="EMBL/GenBank/DDBJ databases">
        <authorList>
            <person name="de Groot N.N."/>
        </authorList>
    </citation>
    <scope>NUCLEOTIDE SEQUENCE [LARGE SCALE GENOMIC DNA]</scope>
    <source>
        <strain evidence="7 8">SR12</strain>
    </source>
</reference>
<dbReference type="Pfam" id="PF03099">
    <property type="entry name" value="BPL_LplA_LipB"/>
    <property type="match status" value="1"/>
</dbReference>
<dbReference type="InterPro" id="IPR013196">
    <property type="entry name" value="HTH_11"/>
</dbReference>
<feature type="domain" description="BPL/LPL catalytic" evidence="6">
    <location>
        <begin position="69"/>
        <end position="260"/>
    </location>
</feature>
<keyword evidence="3 5" id="KW-0067">ATP-binding</keyword>
<evidence type="ECO:0000259" key="6">
    <source>
        <dbReference type="PROSITE" id="PS51733"/>
    </source>
</evidence>
<dbReference type="CDD" id="cd16442">
    <property type="entry name" value="BPL"/>
    <property type="match status" value="1"/>
</dbReference>
<dbReference type="GO" id="GO:0003677">
    <property type="term" value="F:DNA binding"/>
    <property type="evidence" value="ECO:0007669"/>
    <property type="project" value="UniProtKB-UniRule"/>
</dbReference>
<dbReference type="InterPro" id="IPR036390">
    <property type="entry name" value="WH_DNA-bd_sf"/>
</dbReference>
<dbReference type="PANTHER" id="PTHR12835:SF5">
    <property type="entry name" value="BIOTIN--PROTEIN LIGASE"/>
    <property type="match status" value="1"/>
</dbReference>
<dbReference type="STRING" id="81409.SAMN04515656_10877"/>
<keyword evidence="2 5" id="KW-0547">Nucleotide-binding</keyword>
<feature type="binding site" evidence="5">
    <location>
        <begin position="92"/>
        <end position="94"/>
    </location>
    <ligand>
        <name>biotin</name>
        <dbReference type="ChEBI" id="CHEBI:57586"/>
    </ligand>
</feature>
<dbReference type="RefSeq" id="WP_090306490.1">
    <property type="nucleotide sequence ID" value="NZ_FNRK01000008.1"/>
</dbReference>
<dbReference type="HAMAP" id="MF_00978">
    <property type="entry name" value="Bifunct_BirA"/>
    <property type="match status" value="1"/>
</dbReference>
<evidence type="ECO:0000256" key="2">
    <source>
        <dbReference type="ARBA" id="ARBA00022741"/>
    </source>
</evidence>
<dbReference type="PANTHER" id="PTHR12835">
    <property type="entry name" value="BIOTIN PROTEIN LIGASE"/>
    <property type="match status" value="1"/>
</dbReference>
<feature type="binding site" evidence="5">
    <location>
        <position position="187"/>
    </location>
    <ligand>
        <name>biotin</name>
        <dbReference type="ChEBI" id="CHEBI:57586"/>
    </ligand>
</feature>
<proteinExistence type="inferred from homology"/>
<dbReference type="GO" id="GO:0016740">
    <property type="term" value="F:transferase activity"/>
    <property type="evidence" value="ECO:0007669"/>
    <property type="project" value="UniProtKB-ARBA"/>
</dbReference>
<protein>
    <recommendedName>
        <fullName evidence="5">Bifunctional ligase/repressor BirA</fullName>
    </recommendedName>
    <alternativeName>
        <fullName evidence="5">Biotin--[acetyl-CoA-carboxylase] ligase</fullName>
        <ecNumber evidence="5">6.3.4.15</ecNumber>
    </alternativeName>
    <alternativeName>
        <fullName evidence="5">Biotin--protein ligase</fullName>
    </alternativeName>
    <alternativeName>
        <fullName evidence="5">Biotin-[acetyl-CoA carboxylase] synthetase</fullName>
    </alternativeName>
</protein>
<dbReference type="Gene3D" id="3.30.930.10">
    <property type="entry name" value="Bira Bifunctional Protein, Domain 2"/>
    <property type="match status" value="1"/>
</dbReference>
<keyword evidence="5" id="KW-0238">DNA-binding</keyword>
<dbReference type="GO" id="GO:0009249">
    <property type="term" value="P:protein lipoylation"/>
    <property type="evidence" value="ECO:0007669"/>
    <property type="project" value="UniProtKB-ARBA"/>
</dbReference>
<name>A0A1H4AHK4_9FIRM</name>
<accession>A0A1H4AHK4</accession>
<dbReference type="InterPro" id="IPR030855">
    <property type="entry name" value="Bifunct_BirA"/>
</dbReference>
<dbReference type="InterPro" id="IPR004408">
    <property type="entry name" value="Biotin_CoA_COase_ligase"/>
</dbReference>
<dbReference type="GO" id="GO:0004077">
    <property type="term" value="F:biotin--[biotin carboxyl-carrier protein] ligase activity"/>
    <property type="evidence" value="ECO:0007669"/>
    <property type="project" value="UniProtKB-UniRule"/>
</dbReference>
<dbReference type="OrthoDB" id="9807064at2"/>
<dbReference type="Gene3D" id="2.30.30.100">
    <property type="match status" value="1"/>
</dbReference>
<dbReference type="InterPro" id="IPR004143">
    <property type="entry name" value="BPL_LPL_catalytic"/>
</dbReference>
<dbReference type="NCBIfam" id="TIGR00121">
    <property type="entry name" value="birA_ligase"/>
    <property type="match status" value="1"/>
</dbReference>
<keyword evidence="1 5" id="KW-0436">Ligase</keyword>
<dbReference type="Pfam" id="PF02237">
    <property type="entry name" value="BPL_C"/>
    <property type="match status" value="1"/>
</dbReference>
<keyword evidence="8" id="KW-1185">Reference proteome</keyword>
<keyword evidence="5" id="KW-0804">Transcription</keyword>
<comment type="function">
    <text evidence="5">Acts both as a biotin--[acetyl-CoA-carboxylase] ligase and a repressor.</text>
</comment>
<dbReference type="GO" id="GO:0006355">
    <property type="term" value="P:regulation of DNA-templated transcription"/>
    <property type="evidence" value="ECO:0007669"/>
    <property type="project" value="UniProtKB-UniRule"/>
</dbReference>
<gene>
    <name evidence="5" type="primary">birA</name>
    <name evidence="7" type="ORF">SAMN04515656_10877</name>
</gene>
<dbReference type="PROSITE" id="PS51733">
    <property type="entry name" value="BPL_LPL_CATALYTIC"/>
    <property type="match status" value="1"/>
</dbReference>